<evidence type="ECO:0000256" key="3">
    <source>
        <dbReference type="ARBA" id="ARBA00022741"/>
    </source>
</evidence>
<proteinExistence type="predicted"/>
<evidence type="ECO:0000256" key="5">
    <source>
        <dbReference type="ARBA" id="ARBA00052794"/>
    </source>
</evidence>
<dbReference type="NCBIfam" id="TIGR00462">
    <property type="entry name" value="genX"/>
    <property type="match status" value="1"/>
</dbReference>
<dbReference type="HOGENOM" id="CLU_008255_1_1_6"/>
<dbReference type="InterPro" id="IPR045864">
    <property type="entry name" value="aa-tRNA-synth_II/BPL/LPL"/>
</dbReference>
<keyword evidence="2" id="KW-0436">Ligase</keyword>
<name>Q2SBA7_HAHCH</name>
<dbReference type="KEGG" id="hch:HCH_05398"/>
<dbReference type="GO" id="GO:0006430">
    <property type="term" value="P:lysyl-tRNA aminoacylation"/>
    <property type="evidence" value="ECO:0007669"/>
    <property type="project" value="InterPro"/>
</dbReference>
<gene>
    <name evidence="7" type="ordered locus">HCH_05398</name>
</gene>
<organism evidence="7 8">
    <name type="scientific">Hahella chejuensis (strain KCTC 2396)</name>
    <dbReference type="NCBI Taxonomy" id="349521"/>
    <lineage>
        <taxon>Bacteria</taxon>
        <taxon>Pseudomonadati</taxon>
        <taxon>Pseudomonadota</taxon>
        <taxon>Gammaproteobacteria</taxon>
        <taxon>Oceanospirillales</taxon>
        <taxon>Hahellaceae</taxon>
        <taxon>Hahella</taxon>
    </lineage>
</organism>
<dbReference type="PRINTS" id="PR00982">
    <property type="entry name" value="TRNASYNTHLYS"/>
</dbReference>
<dbReference type="AlphaFoldDB" id="Q2SBA7"/>
<comment type="catalytic activity">
    <reaction evidence="5">
        <text>D-beta-lysine + L-lysyl-[protein] + ATP = N(6)-((3R)-3,6-diaminohexanoyl)-L-lysyl-[protein] + AMP + diphosphate + H(+)</text>
        <dbReference type="Rhea" id="RHEA:83435"/>
        <dbReference type="Rhea" id="RHEA-COMP:9752"/>
        <dbReference type="Rhea" id="RHEA-COMP:20131"/>
        <dbReference type="ChEBI" id="CHEBI:15378"/>
        <dbReference type="ChEBI" id="CHEBI:29969"/>
        <dbReference type="ChEBI" id="CHEBI:30616"/>
        <dbReference type="ChEBI" id="CHEBI:33019"/>
        <dbReference type="ChEBI" id="CHEBI:84138"/>
        <dbReference type="ChEBI" id="CHEBI:156053"/>
        <dbReference type="ChEBI" id="CHEBI:456215"/>
    </reaction>
    <physiologicalReaction direction="left-to-right" evidence="5">
        <dbReference type="Rhea" id="RHEA:83436"/>
    </physiologicalReaction>
</comment>
<dbReference type="RefSeq" id="WP_011399131.1">
    <property type="nucleotide sequence ID" value="NC_007645.1"/>
</dbReference>
<dbReference type="InterPro" id="IPR004364">
    <property type="entry name" value="Aa-tRNA-synt_II"/>
</dbReference>
<dbReference type="PROSITE" id="PS50862">
    <property type="entry name" value="AA_TRNA_LIGASE_II"/>
    <property type="match status" value="1"/>
</dbReference>
<dbReference type="STRING" id="349521.HCH_05398"/>
<dbReference type="PANTHER" id="PTHR42918:SF6">
    <property type="entry name" value="ELONGATION FACTOR P--(R)-BETA-LYSINE LIGASE"/>
    <property type="match status" value="1"/>
</dbReference>
<dbReference type="PANTHER" id="PTHR42918">
    <property type="entry name" value="LYSYL-TRNA SYNTHETASE"/>
    <property type="match status" value="1"/>
</dbReference>
<keyword evidence="3" id="KW-0547">Nucleotide-binding</keyword>
<dbReference type="eggNOG" id="COG2269">
    <property type="taxonomic scope" value="Bacteria"/>
</dbReference>
<evidence type="ECO:0000256" key="4">
    <source>
        <dbReference type="ARBA" id="ARBA00022840"/>
    </source>
</evidence>
<keyword evidence="7" id="KW-0030">Aminoacyl-tRNA synthetase</keyword>
<dbReference type="SUPFAM" id="SSF55681">
    <property type="entry name" value="Class II aaRS and biotin synthetases"/>
    <property type="match status" value="1"/>
</dbReference>
<dbReference type="InterPro" id="IPR006195">
    <property type="entry name" value="aa-tRNA-synth_II"/>
</dbReference>
<comment type="subunit">
    <text evidence="1">Homodimer.</text>
</comment>
<dbReference type="GO" id="GO:0005524">
    <property type="term" value="F:ATP binding"/>
    <property type="evidence" value="ECO:0007669"/>
    <property type="project" value="UniProtKB-KW"/>
</dbReference>
<dbReference type="Gene3D" id="3.30.930.10">
    <property type="entry name" value="Bira Bifunctional Protein, Domain 2"/>
    <property type="match status" value="1"/>
</dbReference>
<dbReference type="InterPro" id="IPR004525">
    <property type="entry name" value="EpmA"/>
</dbReference>
<dbReference type="OrthoDB" id="9802326at2"/>
<dbReference type="Pfam" id="PF00152">
    <property type="entry name" value="tRNA-synt_2"/>
    <property type="match status" value="1"/>
</dbReference>
<evidence type="ECO:0000313" key="8">
    <source>
        <dbReference type="Proteomes" id="UP000000238"/>
    </source>
</evidence>
<dbReference type="EMBL" id="CP000155">
    <property type="protein sequence ID" value="ABC32067.1"/>
    <property type="molecule type" value="Genomic_DNA"/>
</dbReference>
<dbReference type="GO" id="GO:0004824">
    <property type="term" value="F:lysine-tRNA ligase activity"/>
    <property type="evidence" value="ECO:0007669"/>
    <property type="project" value="InterPro"/>
</dbReference>
<dbReference type="GO" id="GO:0000049">
    <property type="term" value="F:tRNA binding"/>
    <property type="evidence" value="ECO:0007669"/>
    <property type="project" value="TreeGrafter"/>
</dbReference>
<reference evidence="7 8" key="1">
    <citation type="journal article" date="2005" name="Nucleic Acids Res.">
        <title>Genomic blueprint of Hahella chejuensis, a marine microbe producing an algicidal agent.</title>
        <authorList>
            <person name="Jeong H."/>
            <person name="Yim J.H."/>
            <person name="Lee C."/>
            <person name="Choi S.-H."/>
            <person name="Park Y.K."/>
            <person name="Yoon S.H."/>
            <person name="Hur C.-G."/>
            <person name="Kang H.-Y."/>
            <person name="Kim D."/>
            <person name="Lee H.H."/>
            <person name="Park K.H."/>
            <person name="Park S.-H."/>
            <person name="Park H.-S."/>
            <person name="Lee H.K."/>
            <person name="Oh T.K."/>
            <person name="Kim J.F."/>
        </authorList>
    </citation>
    <scope>NUCLEOTIDE SEQUENCE [LARGE SCALE GENOMIC DNA]</scope>
    <source>
        <strain evidence="7 8">KCTC 2396</strain>
    </source>
</reference>
<evidence type="ECO:0000256" key="1">
    <source>
        <dbReference type="ARBA" id="ARBA00011738"/>
    </source>
</evidence>
<dbReference type="Proteomes" id="UP000000238">
    <property type="component" value="Chromosome"/>
</dbReference>
<feature type="domain" description="Aminoacyl-transfer RNA synthetases class-II family profile" evidence="6">
    <location>
        <begin position="25"/>
        <end position="314"/>
    </location>
</feature>
<protein>
    <submittedName>
        <fullName evidence="7">Truncated, possibly inactive, lysyl-tRNA synthetase (Class II)</fullName>
    </submittedName>
</protein>
<dbReference type="NCBIfam" id="NF006828">
    <property type="entry name" value="PRK09350.1"/>
    <property type="match status" value="1"/>
</dbReference>
<accession>Q2SBA7</accession>
<keyword evidence="8" id="KW-1185">Reference proteome</keyword>
<evidence type="ECO:0000313" key="7">
    <source>
        <dbReference type="EMBL" id="ABC32067.1"/>
    </source>
</evidence>
<evidence type="ECO:0000259" key="6">
    <source>
        <dbReference type="PROSITE" id="PS50862"/>
    </source>
</evidence>
<dbReference type="GO" id="GO:0005829">
    <property type="term" value="C:cytosol"/>
    <property type="evidence" value="ECO:0007669"/>
    <property type="project" value="TreeGrafter"/>
</dbReference>
<evidence type="ECO:0000256" key="2">
    <source>
        <dbReference type="ARBA" id="ARBA00022598"/>
    </source>
</evidence>
<dbReference type="FunFam" id="3.30.930.10:FF:000017">
    <property type="entry name" value="Elongation factor P--(R)-beta-lysine ligase"/>
    <property type="match status" value="1"/>
</dbReference>
<keyword evidence="4" id="KW-0067">ATP-binding</keyword>
<sequence>MQQPDWRPSAAIDTLRKRADFVKRIRAFFDARQVLEVDTPLLSSVTATDLNLDSFDVISADSEPRYLLTSPEHAMKRLLAAGSGPIYQITRAFRRGEIGARHNPEFAMLEWYRPGFSLQDLQREVEELLASLGYEEKAECMSYREAFQRFVDLDPYRAGASVLQEAAAQASGMTASELSRDEALDVLMTHRVEPALKPLGAVFIRDYPPSQAALARVGEDAEGDAVAFRFELYINGVEIANAYDELIDPVEQRRRFEEDNIARSAAKKPVIPVDERLLAALPYMPESSGIALGVDRLFMVLEGKSRLEDVLGFPADRI</sequence>
<dbReference type="InterPro" id="IPR018149">
    <property type="entry name" value="Lys-tRNA-synth_II_C"/>
</dbReference>